<dbReference type="AlphaFoldDB" id="A0A6P1BU09"/>
<name>A0A6P1BU09_9BRAD</name>
<dbReference type="Proteomes" id="UP000468531">
    <property type="component" value="Unassembled WGS sequence"/>
</dbReference>
<protein>
    <submittedName>
        <fullName evidence="2">Methyl-accepting chemotaxis protein</fullName>
    </submittedName>
</protein>
<keyword evidence="3" id="KW-1185">Reference proteome</keyword>
<accession>A0A6P1BU09</accession>
<sequence>MFAKFSIRAKIIAAVAFLLVALTGMGLLAVWNMRAINSSTVDITTNWLPSVRVLGELRAGVITYRNVIREHMLSETLEEKLAAEKTLASVVEMNTK</sequence>
<feature type="domain" description="Chemotaxis methyl-accepting receptor HlyB-like 4HB MCP" evidence="1">
    <location>
        <begin position="5"/>
        <end position="88"/>
    </location>
</feature>
<organism evidence="2 3">
    <name type="scientific">Bradyrhizobium uaiense</name>
    <dbReference type="NCBI Taxonomy" id="2594946"/>
    <lineage>
        <taxon>Bacteria</taxon>
        <taxon>Pseudomonadati</taxon>
        <taxon>Pseudomonadota</taxon>
        <taxon>Alphaproteobacteria</taxon>
        <taxon>Hyphomicrobiales</taxon>
        <taxon>Nitrobacteraceae</taxon>
        <taxon>Bradyrhizobium</taxon>
    </lineage>
</organism>
<reference evidence="2 3" key="1">
    <citation type="journal article" date="2020" name="Arch. Microbiol.">
        <title>Bradyrhizobium uaiense sp. nov., a new highly efficient cowpea symbiont.</title>
        <authorList>
            <person name="Cabral Michel D."/>
            <person name="Azarias Guimaraes A."/>
            <person name="Martins da Costa E."/>
            <person name="Soares de Carvalho T."/>
            <person name="Balsanelli E."/>
            <person name="Willems A."/>
            <person name="Maltempi de Souza E."/>
            <person name="de Souza Moreira F.M."/>
        </authorList>
    </citation>
    <scope>NUCLEOTIDE SEQUENCE [LARGE SCALE GENOMIC DNA]</scope>
    <source>
        <strain evidence="2 3">UFLA 03-164</strain>
    </source>
</reference>
<proteinExistence type="predicted"/>
<gene>
    <name evidence="2" type="ORF">FNJ47_35890</name>
</gene>
<evidence type="ECO:0000313" key="2">
    <source>
        <dbReference type="EMBL" id="NEV01032.1"/>
    </source>
</evidence>
<comment type="caution">
    <text evidence="2">The sequence shown here is derived from an EMBL/GenBank/DDBJ whole genome shotgun (WGS) entry which is preliminary data.</text>
</comment>
<dbReference type="RefSeq" id="WP_175068463.1">
    <property type="nucleotide sequence ID" value="NZ_VKHP01000211.1"/>
</dbReference>
<evidence type="ECO:0000259" key="1">
    <source>
        <dbReference type="Pfam" id="PF12729"/>
    </source>
</evidence>
<dbReference type="InterPro" id="IPR024478">
    <property type="entry name" value="HlyB_4HB_MCP"/>
</dbReference>
<feature type="non-terminal residue" evidence="2">
    <location>
        <position position="96"/>
    </location>
</feature>
<dbReference type="Pfam" id="PF12729">
    <property type="entry name" value="4HB_MCP_1"/>
    <property type="match status" value="1"/>
</dbReference>
<evidence type="ECO:0000313" key="3">
    <source>
        <dbReference type="Proteomes" id="UP000468531"/>
    </source>
</evidence>
<dbReference type="EMBL" id="VKHP01000211">
    <property type="protein sequence ID" value="NEV01032.1"/>
    <property type="molecule type" value="Genomic_DNA"/>
</dbReference>